<protein>
    <submittedName>
        <fullName evidence="3">SCP domain-containing protein</fullName>
    </submittedName>
</protein>
<accession>A0A5K3EYX3</accession>
<organism evidence="3">
    <name type="scientific">Mesocestoides corti</name>
    <name type="common">Flatworm</name>
    <dbReference type="NCBI Taxonomy" id="53468"/>
    <lineage>
        <taxon>Eukaryota</taxon>
        <taxon>Metazoa</taxon>
        <taxon>Spiralia</taxon>
        <taxon>Lophotrochozoa</taxon>
        <taxon>Platyhelminthes</taxon>
        <taxon>Cestoda</taxon>
        <taxon>Eucestoda</taxon>
        <taxon>Cyclophyllidea</taxon>
        <taxon>Mesocestoididae</taxon>
        <taxon>Mesocestoides</taxon>
    </lineage>
</organism>
<dbReference type="WBParaSite" id="MCU_004118-RA">
    <property type="protein sequence ID" value="MCU_004118-RA"/>
    <property type="gene ID" value="MCU_004118"/>
</dbReference>
<dbReference type="SMART" id="SM00198">
    <property type="entry name" value="SCP"/>
    <property type="match status" value="1"/>
</dbReference>
<feature type="signal peptide" evidence="1">
    <location>
        <begin position="1"/>
        <end position="16"/>
    </location>
</feature>
<dbReference type="InterPro" id="IPR014044">
    <property type="entry name" value="CAP_dom"/>
</dbReference>
<evidence type="ECO:0000313" key="3">
    <source>
        <dbReference type="WBParaSite" id="MCU_004118-RA"/>
    </source>
</evidence>
<dbReference type="CDD" id="cd05380">
    <property type="entry name" value="CAP_euk"/>
    <property type="match status" value="1"/>
</dbReference>
<dbReference type="Pfam" id="PF00188">
    <property type="entry name" value="CAP"/>
    <property type="match status" value="1"/>
</dbReference>
<name>A0A5K3EYX3_MESCO</name>
<proteinExistence type="predicted"/>
<reference evidence="3" key="1">
    <citation type="submission" date="2019-11" db="UniProtKB">
        <authorList>
            <consortium name="WormBaseParasite"/>
        </authorList>
    </citation>
    <scope>IDENTIFICATION</scope>
</reference>
<sequence>MLTAIFLLPMLCDVLAELPSEADRSAIMECHTKLRENVRPTASNMQLLSYSIKLEELADEFVKKCNPFFPRSDPRYETLGYIQPSSTATEFQYRDELCNIDSSTYIYENDSCEGSCLDYLQMVWAISTEVGCASHKCDHKSKSYYATACLYEPGALDFQDRPYEAGPSCSNCTQGYGCYRNQCTANYTTTTSGSSAMALFPILLSSVVIMNGLH</sequence>
<evidence type="ECO:0000256" key="1">
    <source>
        <dbReference type="SAM" id="SignalP"/>
    </source>
</evidence>
<dbReference type="Gene3D" id="3.40.33.10">
    <property type="entry name" value="CAP"/>
    <property type="match status" value="1"/>
</dbReference>
<dbReference type="SUPFAM" id="SSF55797">
    <property type="entry name" value="PR-1-like"/>
    <property type="match status" value="1"/>
</dbReference>
<dbReference type="AlphaFoldDB" id="A0A5K3EYX3"/>
<keyword evidence="1" id="KW-0732">Signal</keyword>
<feature type="chain" id="PRO_5024350159" evidence="1">
    <location>
        <begin position="17"/>
        <end position="214"/>
    </location>
</feature>
<evidence type="ECO:0000259" key="2">
    <source>
        <dbReference type="SMART" id="SM00198"/>
    </source>
</evidence>
<feature type="domain" description="SCP" evidence="2">
    <location>
        <begin position="22"/>
        <end position="159"/>
    </location>
</feature>
<dbReference type="InterPro" id="IPR035940">
    <property type="entry name" value="CAP_sf"/>
</dbReference>